<dbReference type="KEGG" id="schy:GVO57_13775"/>
<keyword evidence="3 6" id="KW-0645">Protease</keyword>
<evidence type="ECO:0000256" key="6">
    <source>
        <dbReference type="RuleBase" id="RU366067"/>
    </source>
</evidence>
<comment type="function">
    <text evidence="6">Catalyzes the removal of dipeptides from the N-terminus of oligopeptides.</text>
</comment>
<dbReference type="Proteomes" id="UP000464468">
    <property type="component" value="Chromosome"/>
</dbReference>
<evidence type="ECO:0000256" key="5">
    <source>
        <dbReference type="ARBA" id="ARBA00022801"/>
    </source>
</evidence>
<protein>
    <recommendedName>
        <fullName evidence="6">Dipeptidyl-peptidase</fullName>
        <ecNumber evidence="6">3.4.14.-</ecNumber>
    </recommendedName>
</protein>
<dbReference type="PANTHER" id="PTHR38469:SF1">
    <property type="entry name" value="PERIPLASMIC PEPTIDASE SUBFAMILY S1B"/>
    <property type="match status" value="1"/>
</dbReference>
<sequence length="707" mass="77032">MRRLILATLLGTAASAAMAEEGMWLPGQTPAIAEQLKQAGLALDARTLGDLNRPPLTAIASLGGCSAAFLSPQGLVATNHHCVYGSIQYNSKPGQDYLTDGFLAKTLGDELPAAPGSRIYVIEDLRDVTAAMVKGAEKLTGRARYDRLEANRKALIAACEQQPSRRCDVRPYFGGQTYFLQQQLEIQDVRLVYAPAGGVGNFGGETDNWMWPRHTGDFGFYRAYVAPNGASAPYAKENVPFRPKAFLKIADKGVEEGDFVMVAGFPGVTFRHRTAAEARFAFETLTPLQQRLLNDYSDRIQSAVAGNQAATIKYASILKGADNYKKKYIGELAGAEAMGLVAKKEADEAAFRAWVKADPKRDAAFGAAIADMDRLVAEQNAAELADARRGLLNRAQLFGAARLAYRWAKEREKPDAAREPGFQDRDRAFTVQRLTAIERRYDAGVDRAILDHALAEYRKLPAEERHKSFDAAYPAVADRLYAETGLADTKTRLGWLDQPASAFEASNDPFIRLAVATYAEDRAGEDKAKARAGDMQKARATYMAGRLAYAAAQGRTLYPDANGSLRFTYGKVSGKARDGLAWTAFTTAEGLAAKHTGKGEFDAPDRMLELIRAKDYGRYAAPSLGTLPVDYLSTVDITNGNSGSSTLNARGEFVGLAFDGTLDGVVADWMFNPVVNRTIHVDSRFMLWTMDKVDGATRLLDEMGVAR</sequence>
<name>A0A7Z2NXJ6_9SPHN</name>
<dbReference type="GO" id="GO:0070009">
    <property type="term" value="F:serine-type aminopeptidase activity"/>
    <property type="evidence" value="ECO:0007669"/>
    <property type="project" value="UniProtKB-UniRule"/>
</dbReference>
<feature type="signal peptide" evidence="6">
    <location>
        <begin position="1"/>
        <end position="19"/>
    </location>
</feature>
<keyword evidence="4 6" id="KW-0732">Signal</keyword>
<keyword evidence="6" id="KW-0720">Serine protease</keyword>
<dbReference type="GO" id="GO:0043171">
    <property type="term" value="P:peptide catabolic process"/>
    <property type="evidence" value="ECO:0007669"/>
    <property type="project" value="UniProtKB-UniRule"/>
</dbReference>
<keyword evidence="5 6" id="KW-0378">Hydrolase</keyword>
<accession>A0A7Z2NXJ6</accession>
<evidence type="ECO:0000256" key="4">
    <source>
        <dbReference type="ARBA" id="ARBA00022729"/>
    </source>
</evidence>
<comment type="similarity">
    <text evidence="1 6">Belongs to the peptidase S46 family.</text>
</comment>
<dbReference type="GO" id="GO:0006508">
    <property type="term" value="P:proteolysis"/>
    <property type="evidence" value="ECO:0007669"/>
    <property type="project" value="UniProtKB-KW"/>
</dbReference>
<evidence type="ECO:0000313" key="7">
    <source>
        <dbReference type="EMBL" id="QHL91668.1"/>
    </source>
</evidence>
<gene>
    <name evidence="7" type="ORF">GVO57_13775</name>
</gene>
<reference evidence="7 8" key="1">
    <citation type="submission" date="2020-01" db="EMBL/GenBank/DDBJ databases">
        <title>Sphingomonas sp. C33 whole genome sequece.</title>
        <authorList>
            <person name="Park C."/>
        </authorList>
    </citation>
    <scope>NUCLEOTIDE SEQUENCE [LARGE SCALE GENOMIC DNA]</scope>
    <source>
        <strain evidence="7 8">C33</strain>
    </source>
</reference>
<evidence type="ECO:0000313" key="8">
    <source>
        <dbReference type="Proteomes" id="UP000464468"/>
    </source>
</evidence>
<dbReference type="EC" id="3.4.14.-" evidence="6"/>
<evidence type="ECO:0000256" key="2">
    <source>
        <dbReference type="ARBA" id="ARBA00022438"/>
    </source>
</evidence>
<dbReference type="PANTHER" id="PTHR38469">
    <property type="entry name" value="PERIPLASMIC PEPTIDASE SUBFAMILY S1B"/>
    <property type="match status" value="1"/>
</dbReference>
<dbReference type="AlphaFoldDB" id="A0A7Z2NXJ6"/>
<dbReference type="Pfam" id="PF10459">
    <property type="entry name" value="Peptidase_S46"/>
    <property type="match status" value="1"/>
</dbReference>
<dbReference type="InterPro" id="IPR019500">
    <property type="entry name" value="Pep_S46"/>
</dbReference>
<organism evidence="7 8">
    <name type="scientific">Sphingomonas changnyeongensis</name>
    <dbReference type="NCBI Taxonomy" id="2698679"/>
    <lineage>
        <taxon>Bacteria</taxon>
        <taxon>Pseudomonadati</taxon>
        <taxon>Pseudomonadota</taxon>
        <taxon>Alphaproteobacteria</taxon>
        <taxon>Sphingomonadales</taxon>
        <taxon>Sphingomonadaceae</taxon>
        <taxon>Sphingomonas</taxon>
    </lineage>
</organism>
<feature type="chain" id="PRO_5031591774" description="Dipeptidyl-peptidase" evidence="6">
    <location>
        <begin position="20"/>
        <end position="707"/>
    </location>
</feature>
<dbReference type="EMBL" id="CP047895">
    <property type="protein sequence ID" value="QHL91668.1"/>
    <property type="molecule type" value="Genomic_DNA"/>
</dbReference>
<keyword evidence="2 6" id="KW-0031">Aminopeptidase</keyword>
<evidence type="ECO:0000256" key="1">
    <source>
        <dbReference type="ARBA" id="ARBA00010491"/>
    </source>
</evidence>
<keyword evidence="8" id="KW-1185">Reference proteome</keyword>
<dbReference type="RefSeq" id="WP_160593704.1">
    <property type="nucleotide sequence ID" value="NZ_CP047895.1"/>
</dbReference>
<dbReference type="GO" id="GO:0008239">
    <property type="term" value="F:dipeptidyl-peptidase activity"/>
    <property type="evidence" value="ECO:0007669"/>
    <property type="project" value="UniProtKB-UniRule"/>
</dbReference>
<evidence type="ECO:0000256" key="3">
    <source>
        <dbReference type="ARBA" id="ARBA00022670"/>
    </source>
</evidence>
<dbReference type="SUPFAM" id="SSF50494">
    <property type="entry name" value="Trypsin-like serine proteases"/>
    <property type="match status" value="1"/>
</dbReference>
<dbReference type="InterPro" id="IPR009003">
    <property type="entry name" value="Peptidase_S1_PA"/>
</dbReference>
<proteinExistence type="inferred from homology"/>